<gene>
    <name evidence="4" type="ORF">EHQ58_14425</name>
</gene>
<proteinExistence type="predicted"/>
<keyword evidence="1" id="KW-0378">Hydrolase</keyword>
<dbReference type="SUPFAM" id="SSF158472">
    <property type="entry name" value="HAMP domain-like"/>
    <property type="match status" value="1"/>
</dbReference>
<dbReference type="InterPro" id="IPR001932">
    <property type="entry name" value="PPM-type_phosphatase-like_dom"/>
</dbReference>
<keyword evidence="2" id="KW-1133">Transmembrane helix</keyword>
<dbReference type="CDD" id="cd06225">
    <property type="entry name" value="HAMP"/>
    <property type="match status" value="1"/>
</dbReference>
<dbReference type="PROSITE" id="PS50885">
    <property type="entry name" value="HAMP"/>
    <property type="match status" value="1"/>
</dbReference>
<dbReference type="Pfam" id="PF00672">
    <property type="entry name" value="HAMP"/>
    <property type="match status" value="1"/>
</dbReference>
<reference evidence="4" key="1">
    <citation type="journal article" date="2019" name="PLoS Negl. Trop. Dis.">
        <title>Revisiting the worldwide diversity of Leptospira species in the environment.</title>
        <authorList>
            <person name="Vincent A.T."/>
            <person name="Schiettekatte O."/>
            <person name="Bourhy P."/>
            <person name="Veyrier F.J."/>
            <person name="Picardeau M."/>
        </authorList>
    </citation>
    <scope>NUCLEOTIDE SEQUENCE [LARGE SCALE GENOMIC DNA]</scope>
    <source>
        <strain evidence="4">201702476</strain>
    </source>
</reference>
<dbReference type="EMBL" id="RQGD01000035">
    <property type="protein sequence ID" value="TGL57472.1"/>
    <property type="molecule type" value="Genomic_DNA"/>
</dbReference>
<dbReference type="SMART" id="SM00304">
    <property type="entry name" value="HAMP"/>
    <property type="match status" value="1"/>
</dbReference>
<dbReference type="GO" id="GO:0007165">
    <property type="term" value="P:signal transduction"/>
    <property type="evidence" value="ECO:0007669"/>
    <property type="project" value="InterPro"/>
</dbReference>
<name>A0A4R9JY69_9LEPT</name>
<dbReference type="InterPro" id="IPR052016">
    <property type="entry name" value="Bact_Sigma-Reg"/>
</dbReference>
<feature type="transmembrane region" description="Helical" evidence="2">
    <location>
        <begin position="12"/>
        <end position="36"/>
    </location>
</feature>
<dbReference type="AlphaFoldDB" id="A0A4R9JY69"/>
<dbReference type="OrthoDB" id="9802500at2"/>
<dbReference type="PANTHER" id="PTHR43156">
    <property type="entry name" value="STAGE II SPORULATION PROTEIN E-RELATED"/>
    <property type="match status" value="1"/>
</dbReference>
<feature type="domain" description="HAMP" evidence="3">
    <location>
        <begin position="204"/>
        <end position="258"/>
    </location>
</feature>
<keyword evidence="2" id="KW-0472">Membrane</keyword>
<dbReference type="Pfam" id="PF07228">
    <property type="entry name" value="SpoIIE"/>
    <property type="match status" value="1"/>
</dbReference>
<keyword evidence="5" id="KW-1185">Reference proteome</keyword>
<dbReference type="RefSeq" id="WP_135624594.1">
    <property type="nucleotide sequence ID" value="NZ_RQGD01000035.1"/>
</dbReference>
<evidence type="ECO:0000259" key="3">
    <source>
        <dbReference type="PROSITE" id="PS50885"/>
    </source>
</evidence>
<evidence type="ECO:0000313" key="5">
    <source>
        <dbReference type="Proteomes" id="UP000297693"/>
    </source>
</evidence>
<dbReference type="Gene3D" id="6.10.340.10">
    <property type="match status" value="1"/>
</dbReference>
<dbReference type="SMART" id="SM00331">
    <property type="entry name" value="PP2C_SIG"/>
    <property type="match status" value="1"/>
</dbReference>
<comment type="caution">
    <text evidence="4">The sequence shown here is derived from an EMBL/GenBank/DDBJ whole genome shotgun (WGS) entry which is preliminary data.</text>
</comment>
<dbReference type="PANTHER" id="PTHR43156:SF2">
    <property type="entry name" value="STAGE II SPORULATION PROTEIN E"/>
    <property type="match status" value="1"/>
</dbReference>
<evidence type="ECO:0000313" key="4">
    <source>
        <dbReference type="EMBL" id="TGL57472.1"/>
    </source>
</evidence>
<dbReference type="InterPro" id="IPR003660">
    <property type="entry name" value="HAMP_dom"/>
</dbReference>
<protein>
    <submittedName>
        <fullName evidence="4">HAMP domain-containing protein</fullName>
    </submittedName>
</protein>
<evidence type="ECO:0000256" key="2">
    <source>
        <dbReference type="SAM" id="Phobius"/>
    </source>
</evidence>
<dbReference type="Proteomes" id="UP000297693">
    <property type="component" value="Unassembled WGS sequence"/>
</dbReference>
<dbReference type="GO" id="GO:0016791">
    <property type="term" value="F:phosphatase activity"/>
    <property type="evidence" value="ECO:0007669"/>
    <property type="project" value="TreeGrafter"/>
</dbReference>
<feature type="transmembrane region" description="Helical" evidence="2">
    <location>
        <begin position="180"/>
        <end position="203"/>
    </location>
</feature>
<evidence type="ECO:0000256" key="1">
    <source>
        <dbReference type="ARBA" id="ARBA00022801"/>
    </source>
</evidence>
<dbReference type="SUPFAM" id="SSF81606">
    <property type="entry name" value="PP2C-like"/>
    <property type="match status" value="1"/>
</dbReference>
<organism evidence="4 5">
    <name type="scientific">Leptospira ognonensis</name>
    <dbReference type="NCBI Taxonomy" id="2484945"/>
    <lineage>
        <taxon>Bacteria</taxon>
        <taxon>Pseudomonadati</taxon>
        <taxon>Spirochaetota</taxon>
        <taxon>Spirochaetia</taxon>
        <taxon>Leptospirales</taxon>
        <taxon>Leptospiraceae</taxon>
        <taxon>Leptospira</taxon>
    </lineage>
</organism>
<sequence>MIKSKTKTTNSLRFKIGLFYSLLALLNIIFFTVMIFENQSDLLLKNFQFQSENLANTILADLQNIGLKPVRDEAFNVFRKTLKLYDIDNFIIFQGDGKIWQTEPENNQESATVSEALIRKSKDVSSDKEGSLFKARYSLDLNEEDFTVDFLLPIKAASGQEIFLSTHFNIASIQERLKQLYIQVAYAVIWGVVFHLIFAVLVYRAIFRRVGLLEAASKEMTEGNLKSRVSWNFKNEDELDNLGNSFNSMASEIETKVNLITKLNDEINQELQIGKEVQELFLPSPKKYKKFKIGKLYRPMREVSGDLYQYFYFDEGEGKEFYAFFLADASGHGVSAALVTVVMAMTLQAIMKENHDPIIAINFLGETIANRLQASFFATGVFVILDEPGKIKFVNAGHNAPFMIRPSTKQITYIDSSGPPLGMGDDIQYSLVEFSVEPGDKIILYTDGVVETPLKDGSLYGLDRFSNLVMENIEKSNTEIVELAMADLDLVHEEYKDDVTMLVIEIPE</sequence>
<dbReference type="GO" id="GO:0016020">
    <property type="term" value="C:membrane"/>
    <property type="evidence" value="ECO:0007669"/>
    <property type="project" value="InterPro"/>
</dbReference>
<keyword evidence="2" id="KW-0812">Transmembrane</keyword>
<dbReference type="Gene3D" id="3.60.40.10">
    <property type="entry name" value="PPM-type phosphatase domain"/>
    <property type="match status" value="1"/>
</dbReference>
<accession>A0A4R9JY69</accession>
<dbReference type="InterPro" id="IPR036457">
    <property type="entry name" value="PPM-type-like_dom_sf"/>
</dbReference>